<dbReference type="InterPro" id="IPR017937">
    <property type="entry name" value="Thioredoxin_CS"/>
</dbReference>
<evidence type="ECO:0000256" key="5">
    <source>
        <dbReference type="ARBA" id="ARBA00023157"/>
    </source>
</evidence>
<feature type="disulfide bond" description="Redox-active" evidence="10">
    <location>
        <begin position="30"/>
        <end position="33"/>
    </location>
</feature>
<feature type="site" description="Deprotonates C-terminal active site Cys" evidence="9">
    <location>
        <position position="24"/>
    </location>
</feature>
<reference evidence="11" key="1">
    <citation type="submission" date="2019-11" db="EMBL/GenBank/DDBJ databases">
        <authorList>
            <person name="Feng L."/>
        </authorList>
    </citation>
    <scope>NUCLEOTIDE SEQUENCE</scope>
    <source>
        <strain evidence="11">ElimosumLFYP34</strain>
    </source>
</reference>
<dbReference type="PROSITE" id="PS00194">
    <property type="entry name" value="THIOREDOXIN_1"/>
    <property type="match status" value="1"/>
</dbReference>
<proteinExistence type="inferred from homology"/>
<dbReference type="GeneID" id="68365286"/>
<sequence length="107" mass="11973">MAKKVNSSEFKSEVLDHKGVVLVDFFATWCGPCKALTPIVDKLSEEMSGKVKIVKVDIDENSALATEYRVMSVPTMKLFKNGEVVETLVGLRPESELRDKLNYYSAE</sequence>
<evidence type="ECO:0000256" key="7">
    <source>
        <dbReference type="NCBIfam" id="TIGR01068"/>
    </source>
</evidence>
<dbReference type="PANTHER" id="PTHR45663">
    <property type="entry name" value="GEO12009P1"/>
    <property type="match status" value="1"/>
</dbReference>
<dbReference type="RefSeq" id="WP_013382774.1">
    <property type="nucleotide sequence ID" value="NZ_CP171347.1"/>
</dbReference>
<dbReference type="InterPro" id="IPR005746">
    <property type="entry name" value="Thioredoxin"/>
</dbReference>
<dbReference type="NCBIfam" id="TIGR01068">
    <property type="entry name" value="thioredoxin"/>
    <property type="match status" value="1"/>
</dbReference>
<dbReference type="AlphaFoldDB" id="A0A6N3DEA8"/>
<evidence type="ECO:0000256" key="2">
    <source>
        <dbReference type="ARBA" id="ARBA00020570"/>
    </source>
</evidence>
<organism evidence="11">
    <name type="scientific">Eubacterium limosum</name>
    <dbReference type="NCBI Taxonomy" id="1736"/>
    <lineage>
        <taxon>Bacteria</taxon>
        <taxon>Bacillati</taxon>
        <taxon>Bacillota</taxon>
        <taxon>Clostridia</taxon>
        <taxon>Eubacteriales</taxon>
        <taxon>Eubacteriaceae</taxon>
        <taxon>Eubacterium</taxon>
    </lineage>
</organism>
<dbReference type="GO" id="GO:0015035">
    <property type="term" value="F:protein-disulfide reductase activity"/>
    <property type="evidence" value="ECO:0007669"/>
    <property type="project" value="UniProtKB-UniRule"/>
</dbReference>
<evidence type="ECO:0000313" key="11">
    <source>
        <dbReference type="EMBL" id="VYU27516.1"/>
    </source>
</evidence>
<dbReference type="SUPFAM" id="SSF52833">
    <property type="entry name" value="Thioredoxin-like"/>
    <property type="match status" value="1"/>
</dbReference>
<dbReference type="EMBL" id="CACRTR010000009">
    <property type="protein sequence ID" value="VYU27516.1"/>
    <property type="molecule type" value="Genomic_DNA"/>
</dbReference>
<comment type="similarity">
    <text evidence="1 8">Belongs to the thioredoxin family.</text>
</comment>
<feature type="site" description="Contributes to redox potential value" evidence="9">
    <location>
        <position position="32"/>
    </location>
</feature>
<gene>
    <name evidence="11" type="ORF">ELLFYP34_03118</name>
</gene>
<dbReference type="Pfam" id="PF00085">
    <property type="entry name" value="Thioredoxin"/>
    <property type="match status" value="1"/>
</dbReference>
<dbReference type="FunFam" id="3.40.30.10:FF:000001">
    <property type="entry name" value="Thioredoxin"/>
    <property type="match status" value="1"/>
</dbReference>
<accession>A0A6N3DEA8</accession>
<dbReference type="GO" id="GO:0005829">
    <property type="term" value="C:cytosol"/>
    <property type="evidence" value="ECO:0007669"/>
    <property type="project" value="TreeGrafter"/>
</dbReference>
<dbReference type="PANTHER" id="PTHR45663:SF11">
    <property type="entry name" value="GEO12009P1"/>
    <property type="match status" value="1"/>
</dbReference>
<feature type="site" description="Contributes to redox potential value" evidence="9">
    <location>
        <position position="31"/>
    </location>
</feature>
<feature type="active site" description="Nucleophile" evidence="9">
    <location>
        <position position="30"/>
    </location>
</feature>
<evidence type="ECO:0000256" key="10">
    <source>
        <dbReference type="PIRSR" id="PIRSR000077-4"/>
    </source>
</evidence>
<keyword evidence="4" id="KW-0249">Electron transport</keyword>
<evidence type="ECO:0000256" key="3">
    <source>
        <dbReference type="ARBA" id="ARBA00022448"/>
    </source>
</evidence>
<name>A0A6N3DEA8_EUBLI</name>
<dbReference type="PIRSF" id="PIRSF000077">
    <property type="entry name" value="Thioredoxin"/>
    <property type="match status" value="1"/>
</dbReference>
<dbReference type="CDD" id="cd02947">
    <property type="entry name" value="TRX_family"/>
    <property type="match status" value="1"/>
</dbReference>
<dbReference type="PRINTS" id="PR00421">
    <property type="entry name" value="THIOREDOXIN"/>
</dbReference>
<dbReference type="Gene3D" id="3.40.30.10">
    <property type="entry name" value="Glutaredoxin"/>
    <property type="match status" value="1"/>
</dbReference>
<evidence type="ECO:0000256" key="4">
    <source>
        <dbReference type="ARBA" id="ARBA00022982"/>
    </source>
</evidence>
<feature type="active site" description="Nucleophile" evidence="9">
    <location>
        <position position="33"/>
    </location>
</feature>
<evidence type="ECO:0000256" key="6">
    <source>
        <dbReference type="ARBA" id="ARBA00023284"/>
    </source>
</evidence>
<protein>
    <recommendedName>
        <fullName evidence="2 7">Thioredoxin</fullName>
    </recommendedName>
</protein>
<keyword evidence="3" id="KW-0813">Transport</keyword>
<dbReference type="GO" id="GO:0045454">
    <property type="term" value="P:cell redox homeostasis"/>
    <property type="evidence" value="ECO:0007669"/>
    <property type="project" value="TreeGrafter"/>
</dbReference>
<evidence type="ECO:0000256" key="1">
    <source>
        <dbReference type="ARBA" id="ARBA00008987"/>
    </source>
</evidence>
<keyword evidence="6 10" id="KW-0676">Redox-active center</keyword>
<dbReference type="InterPro" id="IPR013766">
    <property type="entry name" value="Thioredoxin_domain"/>
</dbReference>
<keyword evidence="5 10" id="KW-1015">Disulfide bond</keyword>
<evidence type="ECO:0000256" key="8">
    <source>
        <dbReference type="PIRNR" id="PIRNR000077"/>
    </source>
</evidence>
<dbReference type="PROSITE" id="PS51352">
    <property type="entry name" value="THIOREDOXIN_2"/>
    <property type="match status" value="1"/>
</dbReference>
<dbReference type="InterPro" id="IPR036249">
    <property type="entry name" value="Thioredoxin-like_sf"/>
</dbReference>
<evidence type="ECO:0000256" key="9">
    <source>
        <dbReference type="PIRSR" id="PIRSR000077-1"/>
    </source>
</evidence>